<gene>
    <name evidence="5" type="ORF">FN846DRAFT_228488</name>
    <name evidence="4" type="ORF">FN846DRAFT_549844</name>
</gene>
<dbReference type="PROSITE" id="PS50297">
    <property type="entry name" value="ANK_REP_REGION"/>
    <property type="match status" value="1"/>
</dbReference>
<evidence type="ECO:0000259" key="3">
    <source>
        <dbReference type="PROSITE" id="PS50837"/>
    </source>
</evidence>
<accession>A0A5J5ENZ5</accession>
<proteinExistence type="predicted"/>
<keyword evidence="6" id="KW-1185">Reference proteome</keyword>
<dbReference type="Gene3D" id="1.25.40.20">
    <property type="entry name" value="Ankyrin repeat-containing domain"/>
    <property type="match status" value="1"/>
</dbReference>
<dbReference type="InParanoid" id="A0A5J5ENZ5"/>
<dbReference type="InterPro" id="IPR036770">
    <property type="entry name" value="Ankyrin_rpt-contain_sf"/>
</dbReference>
<evidence type="ECO:0000313" key="6">
    <source>
        <dbReference type="Proteomes" id="UP000326924"/>
    </source>
</evidence>
<dbReference type="PANTHER" id="PTHR10039:SF14">
    <property type="entry name" value="NACHT DOMAIN-CONTAINING PROTEIN"/>
    <property type="match status" value="1"/>
</dbReference>
<dbReference type="Proteomes" id="UP000326924">
    <property type="component" value="Unassembled WGS sequence"/>
</dbReference>
<sequence>MNGTNYIHAQHNSFEGSTLNGGQHFHGSSGSSTPQSCLRSLYTSSYESHKGRNPPRVPGTLEWFLNHEKYRHWWHEQNSSLLWVSGDPGCGKSVLASFLVDQLNRLVSQSELPSTVCFFFFKDDNEEQKTATFALSALLHQLFKAKTSLIRHAMTEFEGKGEKFTKELGTLWRIFTAATTDPDCGNVICIVDGLDECEDLTRNEFIKSLVSIYTPADRTGRNLKFILTSRPYGSIESLFRKLPTIRLKAEDQTLAINTDIDLVINTEVEALGEKWNLPDDVRKDLRDKLVKRADQTFLWVSLILQILQDCPVASKSEFHEALNNLPPNLDAIYEKLLQDSCNPEKAKTILQIVIAAARPLTFDEMNIALAIQSDHKSIEDLESYRLYSAETVVKDICGLFVRAIDSKIYLIHQTAREFLIKEPTTTTPTTESSAWKHSLCPIESNLTLSMRCIYYLSFTVFETHPLVLTSVHRTRITEHEIDHYTRKHAFLDYAAKNWLYHVSEAKIWEKRELSGSALEVLDSASRRLLTWFLVYQTAHESSHAHPRNVTSLMVASYLGLDTAVKQLLENGADINGRDDLYGSALNAAAIREHDKVVKMLLENGAFVYLYGDECRNLLQVNRYL</sequence>
<dbReference type="InterPro" id="IPR027417">
    <property type="entry name" value="P-loop_NTPase"/>
</dbReference>
<dbReference type="InterPro" id="IPR002110">
    <property type="entry name" value="Ankyrin_rpt"/>
</dbReference>
<keyword evidence="2" id="KW-0040">ANK repeat</keyword>
<dbReference type="Pfam" id="PF12796">
    <property type="entry name" value="Ank_2"/>
    <property type="match status" value="1"/>
</dbReference>
<feature type="repeat" description="ANK" evidence="2">
    <location>
        <begin position="547"/>
        <end position="579"/>
    </location>
</feature>
<dbReference type="SUPFAM" id="SSF52540">
    <property type="entry name" value="P-loop containing nucleoside triphosphate hydrolases"/>
    <property type="match status" value="1"/>
</dbReference>
<dbReference type="InterPro" id="IPR007111">
    <property type="entry name" value="NACHT_NTPase"/>
</dbReference>
<dbReference type="PROSITE" id="PS50837">
    <property type="entry name" value="NACHT"/>
    <property type="match status" value="1"/>
</dbReference>
<dbReference type="Pfam" id="PF24883">
    <property type="entry name" value="NPHP3_N"/>
    <property type="match status" value="1"/>
</dbReference>
<feature type="domain" description="NACHT" evidence="3">
    <location>
        <begin position="80"/>
        <end position="231"/>
    </location>
</feature>
<keyword evidence="1" id="KW-0677">Repeat</keyword>
<dbReference type="PROSITE" id="PS50088">
    <property type="entry name" value="ANK_REPEAT"/>
    <property type="match status" value="1"/>
</dbReference>
<evidence type="ECO:0000256" key="1">
    <source>
        <dbReference type="ARBA" id="ARBA00022737"/>
    </source>
</evidence>
<dbReference type="InterPro" id="IPR054471">
    <property type="entry name" value="GPIID_WHD"/>
</dbReference>
<protein>
    <recommendedName>
        <fullName evidence="3">NACHT domain-containing protein</fullName>
    </recommendedName>
</protein>
<dbReference type="Gene3D" id="3.40.50.300">
    <property type="entry name" value="P-loop containing nucleotide triphosphate hydrolases"/>
    <property type="match status" value="1"/>
</dbReference>
<reference evidence="5 6" key="1">
    <citation type="submission" date="2019-09" db="EMBL/GenBank/DDBJ databases">
        <title>Draft genome of the ectomycorrhizal ascomycete Sphaerosporella brunnea.</title>
        <authorList>
            <consortium name="DOE Joint Genome Institute"/>
            <person name="Benucci G.M."/>
            <person name="Marozzi G."/>
            <person name="Antonielli L."/>
            <person name="Sanchez S."/>
            <person name="Marco P."/>
            <person name="Wang X."/>
            <person name="Falini L.B."/>
            <person name="Barry K."/>
            <person name="Haridas S."/>
            <person name="Lipzen A."/>
            <person name="Labutti K."/>
            <person name="Grigoriev I.V."/>
            <person name="Murat C."/>
            <person name="Martin F."/>
            <person name="Albertini E."/>
            <person name="Donnini D."/>
            <person name="Bonito G."/>
        </authorList>
    </citation>
    <scope>NUCLEOTIDE SEQUENCE [LARGE SCALE GENOMIC DNA]</scope>
    <source>
        <strain evidence="5 6">Sb_GMNB300</strain>
    </source>
</reference>
<comment type="caution">
    <text evidence="5">The sequence shown here is derived from an EMBL/GenBank/DDBJ whole genome shotgun (WGS) entry which is preliminary data.</text>
</comment>
<organism evidence="5 6">
    <name type="scientific">Sphaerosporella brunnea</name>
    <dbReference type="NCBI Taxonomy" id="1250544"/>
    <lineage>
        <taxon>Eukaryota</taxon>
        <taxon>Fungi</taxon>
        <taxon>Dikarya</taxon>
        <taxon>Ascomycota</taxon>
        <taxon>Pezizomycotina</taxon>
        <taxon>Pezizomycetes</taxon>
        <taxon>Pezizales</taxon>
        <taxon>Pyronemataceae</taxon>
        <taxon>Sphaerosporella</taxon>
    </lineage>
</organism>
<evidence type="ECO:0000256" key="2">
    <source>
        <dbReference type="PROSITE-ProRule" id="PRU00023"/>
    </source>
</evidence>
<dbReference type="OrthoDB" id="194358at2759"/>
<evidence type="ECO:0000313" key="5">
    <source>
        <dbReference type="EMBL" id="KAA8897767.1"/>
    </source>
</evidence>
<dbReference type="Pfam" id="PF22939">
    <property type="entry name" value="WHD_GPIID"/>
    <property type="match status" value="1"/>
</dbReference>
<dbReference type="InterPro" id="IPR056884">
    <property type="entry name" value="NPHP3-like_N"/>
</dbReference>
<dbReference type="EMBL" id="VXIS01000193">
    <property type="protein sequence ID" value="KAA8897767.1"/>
    <property type="molecule type" value="Genomic_DNA"/>
</dbReference>
<dbReference type="PANTHER" id="PTHR10039">
    <property type="entry name" value="AMELOGENIN"/>
    <property type="match status" value="1"/>
</dbReference>
<dbReference type="AlphaFoldDB" id="A0A5J5ENZ5"/>
<dbReference type="EMBL" id="VXIS01000476">
    <property type="protein sequence ID" value="KAA8893229.1"/>
    <property type="molecule type" value="Genomic_DNA"/>
</dbReference>
<evidence type="ECO:0000313" key="4">
    <source>
        <dbReference type="EMBL" id="KAA8893229.1"/>
    </source>
</evidence>
<name>A0A5J5ENZ5_9PEZI</name>
<dbReference type="SUPFAM" id="SSF48403">
    <property type="entry name" value="Ankyrin repeat"/>
    <property type="match status" value="1"/>
</dbReference>